<dbReference type="InterPro" id="IPR000726">
    <property type="entry name" value="Glyco_hydro_19_cat"/>
</dbReference>
<sequence length="301" mass="30655">MALLGAACGGGEGGEGGSGGAGSGGGTGGGSGGSGGNGGVGGRGGAGGAGGMGGAGGGNGGGFAAIVSKEVYDAMFLHRNALYAYESLVAAAETFPAFCNEGSLDDRRREAAAFLANISHETTGGWPAAPDGPYAWGLYFTQEVGCENGGCTGYCDATNQEWPCAPGKTYHGRGPIQLSWNYNYGQAGDALGLPLLTDPDQVTSDGTVAFRTGAWFWMTPQSPKPSCHDVMTGAWTPSMQDQMLGRAPGFGMTINIINGGLECNQPTNTKVEDRVGFYLRYTQMLGVDPGPNLYCDKMASY</sequence>
<dbReference type="GO" id="GO:0004568">
    <property type="term" value="F:chitinase activity"/>
    <property type="evidence" value="ECO:0007669"/>
    <property type="project" value="InterPro"/>
</dbReference>
<keyword evidence="6" id="KW-1185">Reference proteome</keyword>
<reference evidence="5 6" key="1">
    <citation type="submission" date="2019-10" db="EMBL/GenBank/DDBJ databases">
        <title>A soil myxobacterium in the family Polyangiaceae.</title>
        <authorList>
            <person name="Li Y."/>
            <person name="Wang J."/>
        </authorList>
    </citation>
    <scope>NUCLEOTIDE SEQUENCE [LARGE SCALE GENOMIC DNA]</scope>
    <source>
        <strain evidence="5 6">DSM 14734</strain>
    </source>
</reference>
<keyword evidence="2" id="KW-1015">Disulfide bond</keyword>
<evidence type="ECO:0000313" key="5">
    <source>
        <dbReference type="EMBL" id="MRG91891.1"/>
    </source>
</evidence>
<name>A0A6N7PSP7_9BACT</name>
<dbReference type="PANTHER" id="PTHR22595">
    <property type="entry name" value="CHITINASE-RELATED"/>
    <property type="match status" value="1"/>
</dbReference>
<accession>A0A6N7PSP7</accession>
<dbReference type="Gene3D" id="1.10.530.10">
    <property type="match status" value="1"/>
</dbReference>
<dbReference type="InterPro" id="IPR023346">
    <property type="entry name" value="Lysozyme-like_dom_sf"/>
</dbReference>
<gene>
    <name evidence="5" type="ORF">GF068_08130</name>
</gene>
<keyword evidence="1" id="KW-0611">Plant defense</keyword>
<feature type="domain" description="Glycoside hydrolase family 19 catalytic" evidence="4">
    <location>
        <begin position="66"/>
        <end position="295"/>
    </location>
</feature>
<feature type="region of interest" description="Disordered" evidence="3">
    <location>
        <begin position="13"/>
        <end position="36"/>
    </location>
</feature>
<dbReference type="Gene3D" id="3.30.20.10">
    <property type="entry name" value="Endochitinase, domain 2"/>
    <property type="match status" value="1"/>
</dbReference>
<dbReference type="GO" id="GO:0016998">
    <property type="term" value="P:cell wall macromolecule catabolic process"/>
    <property type="evidence" value="ECO:0007669"/>
    <property type="project" value="InterPro"/>
</dbReference>
<evidence type="ECO:0000256" key="3">
    <source>
        <dbReference type="SAM" id="MobiDB-lite"/>
    </source>
</evidence>
<dbReference type="Proteomes" id="UP000440224">
    <property type="component" value="Unassembled WGS sequence"/>
</dbReference>
<comment type="caution">
    <text evidence="5">The sequence shown here is derived from an EMBL/GenBank/DDBJ whole genome shotgun (WGS) entry which is preliminary data.</text>
</comment>
<evidence type="ECO:0000259" key="4">
    <source>
        <dbReference type="Pfam" id="PF00182"/>
    </source>
</evidence>
<dbReference type="EMBL" id="WJIE01000002">
    <property type="protein sequence ID" value="MRG91891.1"/>
    <property type="molecule type" value="Genomic_DNA"/>
</dbReference>
<dbReference type="GO" id="GO:0006952">
    <property type="term" value="P:defense response"/>
    <property type="evidence" value="ECO:0007669"/>
    <property type="project" value="UniProtKB-KW"/>
</dbReference>
<dbReference type="SUPFAM" id="SSF53955">
    <property type="entry name" value="Lysozyme-like"/>
    <property type="match status" value="1"/>
</dbReference>
<dbReference type="OrthoDB" id="6018988at2"/>
<dbReference type="GO" id="GO:0006032">
    <property type="term" value="P:chitin catabolic process"/>
    <property type="evidence" value="ECO:0007669"/>
    <property type="project" value="InterPro"/>
</dbReference>
<organism evidence="5 6">
    <name type="scientific">Polyangium spumosum</name>
    <dbReference type="NCBI Taxonomy" id="889282"/>
    <lineage>
        <taxon>Bacteria</taxon>
        <taxon>Pseudomonadati</taxon>
        <taxon>Myxococcota</taxon>
        <taxon>Polyangia</taxon>
        <taxon>Polyangiales</taxon>
        <taxon>Polyangiaceae</taxon>
        <taxon>Polyangium</taxon>
    </lineage>
</organism>
<dbReference type="CDD" id="cd00325">
    <property type="entry name" value="chitinase_GH19"/>
    <property type="match status" value="1"/>
</dbReference>
<dbReference type="Pfam" id="PF00182">
    <property type="entry name" value="Glyco_hydro_19"/>
    <property type="match status" value="1"/>
</dbReference>
<dbReference type="PANTHER" id="PTHR22595:SF79">
    <property type="entry name" value="CHITINASE 12"/>
    <property type="match status" value="1"/>
</dbReference>
<dbReference type="FunFam" id="3.30.20.10:FF:000001">
    <property type="entry name" value="Endochitinase (Chitinase)"/>
    <property type="match status" value="1"/>
</dbReference>
<evidence type="ECO:0000256" key="2">
    <source>
        <dbReference type="ARBA" id="ARBA00023157"/>
    </source>
</evidence>
<proteinExistence type="predicted"/>
<dbReference type="AlphaFoldDB" id="A0A6N7PSP7"/>
<evidence type="ECO:0000313" key="6">
    <source>
        <dbReference type="Proteomes" id="UP000440224"/>
    </source>
</evidence>
<evidence type="ECO:0000256" key="1">
    <source>
        <dbReference type="ARBA" id="ARBA00022821"/>
    </source>
</evidence>
<protein>
    <recommendedName>
        <fullName evidence="4">Glycoside hydrolase family 19 catalytic domain-containing protein</fullName>
    </recommendedName>
</protein>